<evidence type="ECO:0000256" key="10">
    <source>
        <dbReference type="ARBA" id="ARBA00023242"/>
    </source>
</evidence>
<dbReference type="Proteomes" id="UP000085678">
    <property type="component" value="Unplaced"/>
</dbReference>
<evidence type="ECO:0000256" key="12">
    <source>
        <dbReference type="PROSITE-ProRule" id="PRU00042"/>
    </source>
</evidence>
<dbReference type="GeneID" id="106174836"/>
<dbReference type="GO" id="GO:0006357">
    <property type="term" value="P:regulation of transcription by RNA polymerase II"/>
    <property type="evidence" value="ECO:0007669"/>
    <property type="project" value="TreeGrafter"/>
</dbReference>
<dbReference type="InterPro" id="IPR036236">
    <property type="entry name" value="Znf_C2H2_sf"/>
</dbReference>
<dbReference type="InterPro" id="IPR052130">
    <property type="entry name" value="AEBP2/jing_C2H2-ZnF"/>
</dbReference>
<evidence type="ECO:0000313" key="16">
    <source>
        <dbReference type="RefSeq" id="XP_013411984.1"/>
    </source>
</evidence>
<sequence>MSCVVRLRHFIGTKQFKGSLPPAAAWFLGRKLGFWKVINGPPTPDSCDIDVPIKLLTSDNHTLQMMVCKCGGTPALAGSSPSSPLSPPSTIPSPSGTSSNPLLQPEISATDDSNTSLSLKTSTTSVAISGPNEASVSNEVSQDTFYNSQDETSQGTNGGGESSAEVPGSSKSQTSTTLCKWKECRQTLEGRFLMEHIREKHVESQRNKDGFVCLWEGCKVFNKPSCSYNWLERHILHHSGDKPFKCIVDGCGMRFTSQTGLERHVNSHFTIITPSQPKTPRSSDNTPTKMLKKKKTRRKRPWFIKTADFFDSCSMVGIKQQLYQLEQNTHLDTMGAGNTVTFHSTVICRRTEETGKVKVLLRWSPEDVLPDEWVSEAQVASNAKCVIPISDLPPDTAINLDPSIYRPIRYRKSRRK</sequence>
<dbReference type="GO" id="GO:0008270">
    <property type="term" value="F:zinc ion binding"/>
    <property type="evidence" value="ECO:0007669"/>
    <property type="project" value="UniProtKB-KW"/>
</dbReference>
<evidence type="ECO:0000256" key="6">
    <source>
        <dbReference type="ARBA" id="ARBA00022833"/>
    </source>
</evidence>
<keyword evidence="2" id="KW-0678">Repressor</keyword>
<dbReference type="Gene3D" id="3.30.160.60">
    <property type="entry name" value="Classic Zinc Finger"/>
    <property type="match status" value="2"/>
</dbReference>
<dbReference type="PROSITE" id="PS00028">
    <property type="entry name" value="ZINC_FINGER_C2H2_1"/>
    <property type="match status" value="1"/>
</dbReference>
<dbReference type="InterPro" id="IPR059034">
    <property type="entry name" value="SH3_AEBP2_C"/>
</dbReference>
<evidence type="ECO:0000256" key="7">
    <source>
        <dbReference type="ARBA" id="ARBA00022853"/>
    </source>
</evidence>
<gene>
    <name evidence="16" type="primary">LOC106174836</name>
</gene>
<evidence type="ECO:0000256" key="13">
    <source>
        <dbReference type="SAM" id="MobiDB-lite"/>
    </source>
</evidence>
<evidence type="ECO:0000256" key="4">
    <source>
        <dbReference type="ARBA" id="ARBA00022737"/>
    </source>
</evidence>
<feature type="compositionally biased region" description="Low complexity" evidence="13">
    <location>
        <begin position="110"/>
        <end position="125"/>
    </location>
</feature>
<evidence type="ECO:0000256" key="5">
    <source>
        <dbReference type="ARBA" id="ARBA00022771"/>
    </source>
</evidence>
<keyword evidence="10" id="KW-0539">Nucleus</keyword>
<evidence type="ECO:0000256" key="3">
    <source>
        <dbReference type="ARBA" id="ARBA00022723"/>
    </source>
</evidence>
<dbReference type="SUPFAM" id="SSF57667">
    <property type="entry name" value="beta-beta-alpha zinc fingers"/>
    <property type="match status" value="1"/>
</dbReference>
<comment type="similarity">
    <text evidence="11">Belongs to the AEBP2/jing C2H2-type zinc-finger family.</text>
</comment>
<keyword evidence="7" id="KW-0156">Chromatin regulator</keyword>
<dbReference type="PROSITE" id="PS50157">
    <property type="entry name" value="ZINC_FINGER_C2H2_2"/>
    <property type="match status" value="1"/>
</dbReference>
<feature type="region of interest" description="Disordered" evidence="13">
    <location>
        <begin position="77"/>
        <end position="173"/>
    </location>
</feature>
<keyword evidence="15" id="KW-1185">Reference proteome</keyword>
<evidence type="ECO:0000256" key="8">
    <source>
        <dbReference type="ARBA" id="ARBA00023015"/>
    </source>
</evidence>
<evidence type="ECO:0000259" key="14">
    <source>
        <dbReference type="PROSITE" id="PS50157"/>
    </source>
</evidence>
<feature type="compositionally biased region" description="Polar residues" evidence="13">
    <location>
        <begin position="272"/>
        <end position="285"/>
    </location>
</feature>
<dbReference type="Pfam" id="PF26014">
    <property type="entry name" value="SH3_AEBP2_C"/>
    <property type="match status" value="1"/>
</dbReference>
<keyword evidence="5 12" id="KW-0863">Zinc-finger</keyword>
<dbReference type="PANTHER" id="PTHR46541">
    <property type="entry name" value="ZINC FINGER PROTEIN AEBP2"/>
    <property type="match status" value="1"/>
</dbReference>
<comment type="subcellular location">
    <subcellularLocation>
        <location evidence="1">Nucleus</location>
    </subcellularLocation>
</comment>
<dbReference type="GO" id="GO:0035098">
    <property type="term" value="C:ESC/E(Z) complex"/>
    <property type="evidence" value="ECO:0007669"/>
    <property type="project" value="TreeGrafter"/>
</dbReference>
<dbReference type="GO" id="GO:0006325">
    <property type="term" value="P:chromatin organization"/>
    <property type="evidence" value="ECO:0007669"/>
    <property type="project" value="UniProtKB-KW"/>
</dbReference>
<proteinExistence type="inferred from homology"/>
<dbReference type="AlphaFoldDB" id="A0A1S3JPT1"/>
<dbReference type="RefSeq" id="XP_013411984.1">
    <property type="nucleotide sequence ID" value="XM_013556530.2"/>
</dbReference>
<dbReference type="OrthoDB" id="9984614at2759"/>
<accession>A0A1S3JPT1</accession>
<feature type="region of interest" description="Disordered" evidence="13">
    <location>
        <begin position="272"/>
        <end position="292"/>
    </location>
</feature>
<evidence type="ECO:0000256" key="2">
    <source>
        <dbReference type="ARBA" id="ARBA00022491"/>
    </source>
</evidence>
<keyword evidence="3" id="KW-0479">Metal-binding</keyword>
<dbReference type="PANTHER" id="PTHR46541:SF1">
    <property type="entry name" value="ZINC FINGER PROTEIN AEBP2"/>
    <property type="match status" value="1"/>
</dbReference>
<keyword evidence="4" id="KW-0677">Repeat</keyword>
<evidence type="ECO:0000256" key="9">
    <source>
        <dbReference type="ARBA" id="ARBA00023163"/>
    </source>
</evidence>
<feature type="domain" description="C2H2-type" evidence="14">
    <location>
        <begin position="244"/>
        <end position="268"/>
    </location>
</feature>
<dbReference type="InterPro" id="IPR013087">
    <property type="entry name" value="Znf_C2H2_type"/>
</dbReference>
<name>A0A1S3JPT1_LINAN</name>
<evidence type="ECO:0000256" key="11">
    <source>
        <dbReference type="ARBA" id="ARBA00037930"/>
    </source>
</evidence>
<keyword evidence="6" id="KW-0862">Zinc</keyword>
<keyword evidence="9" id="KW-0804">Transcription</keyword>
<evidence type="ECO:0000256" key="1">
    <source>
        <dbReference type="ARBA" id="ARBA00004123"/>
    </source>
</evidence>
<reference evidence="16" key="1">
    <citation type="submission" date="2025-08" db="UniProtKB">
        <authorList>
            <consortium name="RefSeq"/>
        </authorList>
    </citation>
    <scope>IDENTIFICATION</scope>
    <source>
        <tissue evidence="16">Gonads</tissue>
    </source>
</reference>
<protein>
    <submittedName>
        <fullName evidence="16">Zinc finger protein AEBP2 isoform X2</fullName>
    </submittedName>
</protein>
<dbReference type="SMART" id="SM00355">
    <property type="entry name" value="ZnF_C2H2"/>
    <property type="match status" value="3"/>
</dbReference>
<keyword evidence="8" id="KW-0805">Transcription regulation</keyword>
<organism evidence="15 16">
    <name type="scientific">Lingula anatina</name>
    <name type="common">Brachiopod</name>
    <name type="synonym">Lingula unguis</name>
    <dbReference type="NCBI Taxonomy" id="7574"/>
    <lineage>
        <taxon>Eukaryota</taxon>
        <taxon>Metazoa</taxon>
        <taxon>Spiralia</taxon>
        <taxon>Lophotrochozoa</taxon>
        <taxon>Brachiopoda</taxon>
        <taxon>Linguliformea</taxon>
        <taxon>Lingulata</taxon>
        <taxon>Lingulida</taxon>
        <taxon>Linguloidea</taxon>
        <taxon>Lingulidae</taxon>
        <taxon>Lingula</taxon>
    </lineage>
</organism>
<evidence type="ECO:0000313" key="15">
    <source>
        <dbReference type="Proteomes" id="UP000085678"/>
    </source>
</evidence>
<feature type="compositionally biased region" description="Polar residues" evidence="13">
    <location>
        <begin position="132"/>
        <end position="155"/>
    </location>
</feature>